<evidence type="ECO:0000259" key="6">
    <source>
        <dbReference type="SMART" id="SM00385"/>
    </source>
</evidence>
<comment type="similarity">
    <text evidence="1">Belongs to the cyclin family. Cyclin D subfamily.</text>
</comment>
<dbReference type="PROSITE" id="PS00292">
    <property type="entry name" value="CYCLINS"/>
    <property type="match status" value="1"/>
</dbReference>
<evidence type="ECO:0000256" key="3">
    <source>
        <dbReference type="ARBA" id="ARBA00023127"/>
    </source>
</evidence>
<feature type="domain" description="Cyclin-like" evidence="6">
    <location>
        <begin position="178"/>
        <end position="262"/>
    </location>
</feature>
<dbReference type="Pfam" id="PF00134">
    <property type="entry name" value="Cyclin_N"/>
    <property type="match status" value="1"/>
</dbReference>
<keyword evidence="4" id="KW-0131">Cell cycle</keyword>
<dbReference type="Gene3D" id="1.10.472.10">
    <property type="entry name" value="Cyclin-like"/>
    <property type="match status" value="2"/>
</dbReference>
<dbReference type="GO" id="GO:0051301">
    <property type="term" value="P:cell division"/>
    <property type="evidence" value="ECO:0007669"/>
    <property type="project" value="UniProtKB-KW"/>
</dbReference>
<dbReference type="InterPro" id="IPR004367">
    <property type="entry name" value="Cyclin_C-dom"/>
</dbReference>
<proteinExistence type="inferred from homology"/>
<dbReference type="PANTHER" id="PTHR10177">
    <property type="entry name" value="CYCLINS"/>
    <property type="match status" value="1"/>
</dbReference>
<evidence type="ECO:0000256" key="2">
    <source>
        <dbReference type="ARBA" id="ARBA00022618"/>
    </source>
</evidence>
<evidence type="ECO:0000256" key="5">
    <source>
        <dbReference type="RuleBase" id="RU000383"/>
    </source>
</evidence>
<dbReference type="SUPFAM" id="SSF47954">
    <property type="entry name" value="Cyclin-like"/>
    <property type="match status" value="1"/>
</dbReference>
<dbReference type="Proteomes" id="UP000825729">
    <property type="component" value="Unassembled WGS sequence"/>
</dbReference>
<dbReference type="AlphaFoldDB" id="A0AAV7DUU0"/>
<dbReference type="SMART" id="SM00385">
    <property type="entry name" value="CYCLIN"/>
    <property type="match status" value="2"/>
</dbReference>
<evidence type="ECO:0000256" key="4">
    <source>
        <dbReference type="ARBA" id="ARBA00023306"/>
    </source>
</evidence>
<dbReference type="EMBL" id="JAINDJ010000008">
    <property type="protein sequence ID" value="KAG9440435.1"/>
    <property type="molecule type" value="Genomic_DNA"/>
</dbReference>
<dbReference type="CDD" id="cd20543">
    <property type="entry name" value="CYCLIN_AtCycD-like_rpt1"/>
    <property type="match status" value="1"/>
</dbReference>
<keyword evidence="3 5" id="KW-0195">Cyclin</keyword>
<organism evidence="8 9">
    <name type="scientific">Aristolochia fimbriata</name>
    <name type="common">White veined hardy Dutchman's pipe vine</name>
    <dbReference type="NCBI Taxonomy" id="158543"/>
    <lineage>
        <taxon>Eukaryota</taxon>
        <taxon>Viridiplantae</taxon>
        <taxon>Streptophyta</taxon>
        <taxon>Embryophyta</taxon>
        <taxon>Tracheophyta</taxon>
        <taxon>Spermatophyta</taxon>
        <taxon>Magnoliopsida</taxon>
        <taxon>Magnoliidae</taxon>
        <taxon>Piperales</taxon>
        <taxon>Aristolochiaceae</taxon>
        <taxon>Aristolochia</taxon>
    </lineage>
</organism>
<comment type="caution">
    <text evidence="8">The sequence shown here is derived from an EMBL/GenBank/DDBJ whole genome shotgun (WGS) entry which is preliminary data.</text>
</comment>
<keyword evidence="2" id="KW-0132">Cell division</keyword>
<sequence length="314" mass="36043">MEDALGLLCQETQSCLNEDEEEEDRFLSMSYWGVSETEDEYIEMLVSKESSFESKCADDGSEDNWLKCMRLDAVRWILKTRVFFGFSYQTAYLSVTYLDRFLSRRSIDKGKSWAVLLLSVACLSVAAKMEEPKVPPLSQFQVEDYGFGSKVIQRMELLLLNTLEWRMNSVTPFAYLNYFISKFTKESRPKTLFSRSVDLILASAEEMNLIDHRPSSIAAASVLAASDQRLTKRSMDIKIDTISLSGSLDNDHVFSCYNLLWKLRMKLPKIELASDFSSICSSSLVDILEDASFTSIPSKRRRLYLNDDDEKRIH</sequence>
<gene>
    <name evidence="8" type="ORF">H6P81_020600</name>
</gene>
<protein>
    <submittedName>
        <fullName evidence="8">Uncharacterized protein</fullName>
    </submittedName>
</protein>
<evidence type="ECO:0000256" key="1">
    <source>
        <dbReference type="ARBA" id="ARBA00009065"/>
    </source>
</evidence>
<evidence type="ECO:0000313" key="9">
    <source>
        <dbReference type="Proteomes" id="UP000825729"/>
    </source>
</evidence>
<feature type="domain" description="Cyclin-like" evidence="6">
    <location>
        <begin position="75"/>
        <end position="161"/>
    </location>
</feature>
<dbReference type="InterPro" id="IPR036915">
    <property type="entry name" value="Cyclin-like_sf"/>
</dbReference>
<dbReference type="InterPro" id="IPR013763">
    <property type="entry name" value="Cyclin-like_dom"/>
</dbReference>
<reference evidence="8 9" key="1">
    <citation type="submission" date="2021-07" db="EMBL/GenBank/DDBJ databases">
        <title>The Aristolochia fimbriata genome: insights into angiosperm evolution, floral development and chemical biosynthesis.</title>
        <authorList>
            <person name="Jiao Y."/>
        </authorList>
    </citation>
    <scope>NUCLEOTIDE SEQUENCE [LARGE SCALE GENOMIC DNA]</scope>
    <source>
        <strain evidence="8">IBCAS-2021</strain>
        <tissue evidence="8">Leaf</tissue>
    </source>
</reference>
<name>A0AAV7DUU0_ARIFI</name>
<accession>A0AAV7DUU0</accession>
<keyword evidence="9" id="KW-1185">Reference proteome</keyword>
<dbReference type="InterPro" id="IPR039361">
    <property type="entry name" value="Cyclin"/>
</dbReference>
<evidence type="ECO:0000259" key="7">
    <source>
        <dbReference type="SMART" id="SM01332"/>
    </source>
</evidence>
<evidence type="ECO:0000313" key="8">
    <source>
        <dbReference type="EMBL" id="KAG9440435.1"/>
    </source>
</evidence>
<dbReference type="FunFam" id="1.10.472.10:FF:000069">
    <property type="entry name" value="Cyclin-D5-1"/>
    <property type="match status" value="1"/>
</dbReference>
<dbReference type="InterPro" id="IPR048258">
    <property type="entry name" value="Cyclins_cyclin-box"/>
</dbReference>
<dbReference type="InterPro" id="IPR006671">
    <property type="entry name" value="Cyclin_N"/>
</dbReference>
<dbReference type="SMART" id="SM01332">
    <property type="entry name" value="Cyclin_C"/>
    <property type="match status" value="1"/>
</dbReference>
<feature type="domain" description="Cyclin C-terminal" evidence="7">
    <location>
        <begin position="170"/>
        <end position="297"/>
    </location>
</feature>
<dbReference type="Pfam" id="PF02984">
    <property type="entry name" value="Cyclin_C"/>
    <property type="match status" value="1"/>
</dbReference>
<dbReference type="CDD" id="cd20544">
    <property type="entry name" value="CYCLIN_AtCycD-like_rpt2"/>
    <property type="match status" value="1"/>
</dbReference>